<feature type="region of interest" description="Disordered" evidence="1">
    <location>
        <begin position="66"/>
        <end position="96"/>
    </location>
</feature>
<feature type="region of interest" description="Disordered" evidence="1">
    <location>
        <begin position="15"/>
        <end position="47"/>
    </location>
</feature>
<proteinExistence type="predicted"/>
<feature type="compositionally biased region" description="Basic and acidic residues" evidence="1">
    <location>
        <begin position="16"/>
        <end position="27"/>
    </location>
</feature>
<dbReference type="Proteomes" id="UP001189429">
    <property type="component" value="Unassembled WGS sequence"/>
</dbReference>
<evidence type="ECO:0000256" key="1">
    <source>
        <dbReference type="SAM" id="MobiDB-lite"/>
    </source>
</evidence>
<feature type="compositionally biased region" description="Low complexity" evidence="1">
    <location>
        <begin position="29"/>
        <end position="41"/>
    </location>
</feature>
<keyword evidence="3" id="KW-1185">Reference proteome</keyword>
<evidence type="ECO:0000313" key="3">
    <source>
        <dbReference type="Proteomes" id="UP001189429"/>
    </source>
</evidence>
<organism evidence="2 3">
    <name type="scientific">Prorocentrum cordatum</name>
    <dbReference type="NCBI Taxonomy" id="2364126"/>
    <lineage>
        <taxon>Eukaryota</taxon>
        <taxon>Sar</taxon>
        <taxon>Alveolata</taxon>
        <taxon>Dinophyceae</taxon>
        <taxon>Prorocentrales</taxon>
        <taxon>Prorocentraceae</taxon>
        <taxon>Prorocentrum</taxon>
    </lineage>
</organism>
<sequence length="426" mass="46245">AQPGASRRVHWRRRRVLDSEARGDGRPGRGAAARHCGQRQATRSRRRHWRRAQANGDHARCYHQDASERQLRRSGQRAAQVRAGRQARRGKRRPAGWRLRRRAGRLRRPRLGPPRARSCWLRRAGPHHGRTRARLRLRGGAAAGRWLPGAVRGLGAWRLRGLRARRGGAHARRLRGLRGAAHGRGTHGRLCGGTSQRRPPSDRLGRFRVLAGDRRPKGPGGWGRHRLRLLPSAARARGRRHCAGVRRVWGGSRRSCTRAAASGHGAARHREPVLPAGGPAWQTWRRRRGARAAGGDAVAHGTVAVGRARAGRAGAGPARLRLRGDGGPGGRSVAARLGRRRHTPARAIRRPSGRAGARAQASCRESRPLVGGRIRPYGVSRAVRRCRPPSAAAGPSRVPATDAVARAPACRAAAPRRGAPPADAAS</sequence>
<accession>A0ABN9X6Q7</accession>
<protein>
    <submittedName>
        <fullName evidence="2">Uncharacterized protein</fullName>
    </submittedName>
</protein>
<feature type="non-terminal residue" evidence="2">
    <location>
        <position position="1"/>
    </location>
</feature>
<name>A0ABN9X6Q7_9DINO</name>
<feature type="region of interest" description="Disordered" evidence="1">
    <location>
        <begin position="181"/>
        <end position="202"/>
    </location>
</feature>
<gene>
    <name evidence="2" type="ORF">PCOR1329_LOCUS72920</name>
</gene>
<reference evidence="2" key="1">
    <citation type="submission" date="2023-10" db="EMBL/GenBank/DDBJ databases">
        <authorList>
            <person name="Chen Y."/>
            <person name="Shah S."/>
            <person name="Dougan E. K."/>
            <person name="Thang M."/>
            <person name="Chan C."/>
        </authorList>
    </citation>
    <scope>NUCLEOTIDE SEQUENCE [LARGE SCALE GENOMIC DNA]</scope>
</reference>
<feature type="compositionally biased region" description="Basic residues" evidence="1">
    <location>
        <begin position="85"/>
        <end position="96"/>
    </location>
</feature>
<dbReference type="EMBL" id="CAUYUJ010019781">
    <property type="protein sequence ID" value="CAK0893656.1"/>
    <property type="molecule type" value="Genomic_DNA"/>
</dbReference>
<feature type="region of interest" description="Disordered" evidence="1">
    <location>
        <begin position="315"/>
        <end position="342"/>
    </location>
</feature>
<comment type="caution">
    <text evidence="2">The sequence shown here is derived from an EMBL/GenBank/DDBJ whole genome shotgun (WGS) entry which is preliminary data.</text>
</comment>
<evidence type="ECO:0000313" key="2">
    <source>
        <dbReference type="EMBL" id="CAK0893656.1"/>
    </source>
</evidence>